<gene>
    <name evidence="1" type="ORF">XELAEV_18021313mg</name>
</gene>
<dbReference type="EMBL" id="CM004471">
    <property type="protein sequence ID" value="OCT87616.1"/>
    <property type="molecule type" value="Genomic_DNA"/>
</dbReference>
<sequence length="107" mass="12976">MWALLFRFSSRPRLTLFNYYSIKYVLELFFLQMSENRYSLINVFCKLLPRCKFVQQQLMSVLESCFSDAFHRNNNAGMYSIIPWSLMKQFLLTHQTEKLEQMTYEAF</sequence>
<protein>
    <submittedName>
        <fullName evidence="1">Uncharacterized protein</fullName>
    </submittedName>
</protein>
<accession>A0A974HRV6</accession>
<organism evidence="1 2">
    <name type="scientific">Xenopus laevis</name>
    <name type="common">African clawed frog</name>
    <dbReference type="NCBI Taxonomy" id="8355"/>
    <lineage>
        <taxon>Eukaryota</taxon>
        <taxon>Metazoa</taxon>
        <taxon>Chordata</taxon>
        <taxon>Craniata</taxon>
        <taxon>Vertebrata</taxon>
        <taxon>Euteleostomi</taxon>
        <taxon>Amphibia</taxon>
        <taxon>Batrachia</taxon>
        <taxon>Anura</taxon>
        <taxon>Pipoidea</taxon>
        <taxon>Pipidae</taxon>
        <taxon>Xenopodinae</taxon>
        <taxon>Xenopus</taxon>
        <taxon>Xenopus</taxon>
    </lineage>
</organism>
<dbReference type="Proteomes" id="UP000694892">
    <property type="component" value="Chromosome 3S"/>
</dbReference>
<name>A0A974HRV6_XENLA</name>
<proteinExistence type="predicted"/>
<dbReference type="AlphaFoldDB" id="A0A974HRV6"/>
<evidence type="ECO:0000313" key="1">
    <source>
        <dbReference type="EMBL" id="OCT87616.1"/>
    </source>
</evidence>
<evidence type="ECO:0000313" key="2">
    <source>
        <dbReference type="Proteomes" id="UP000694892"/>
    </source>
</evidence>
<reference evidence="2" key="1">
    <citation type="journal article" date="2016" name="Nature">
        <title>Genome evolution in the allotetraploid frog Xenopus laevis.</title>
        <authorList>
            <person name="Session A.M."/>
            <person name="Uno Y."/>
            <person name="Kwon T."/>
            <person name="Chapman J.A."/>
            <person name="Toyoda A."/>
            <person name="Takahashi S."/>
            <person name="Fukui A."/>
            <person name="Hikosaka A."/>
            <person name="Suzuki A."/>
            <person name="Kondo M."/>
            <person name="van Heeringen S.J."/>
            <person name="Quigley I."/>
            <person name="Heinz S."/>
            <person name="Ogino H."/>
            <person name="Ochi H."/>
            <person name="Hellsten U."/>
            <person name="Lyons J.B."/>
            <person name="Simakov O."/>
            <person name="Putnam N."/>
            <person name="Stites J."/>
            <person name="Kuroki Y."/>
            <person name="Tanaka T."/>
            <person name="Michiue T."/>
            <person name="Watanabe M."/>
            <person name="Bogdanovic O."/>
            <person name="Lister R."/>
            <person name="Georgiou G."/>
            <person name="Paranjpe S.S."/>
            <person name="van Kruijsbergen I."/>
            <person name="Shu S."/>
            <person name="Carlson J."/>
            <person name="Kinoshita T."/>
            <person name="Ohta Y."/>
            <person name="Mawaribuchi S."/>
            <person name="Jenkins J."/>
            <person name="Grimwood J."/>
            <person name="Schmutz J."/>
            <person name="Mitros T."/>
            <person name="Mozaffari S.V."/>
            <person name="Suzuki Y."/>
            <person name="Haramoto Y."/>
            <person name="Yamamoto T.S."/>
            <person name="Takagi C."/>
            <person name="Heald R."/>
            <person name="Miller K."/>
            <person name="Haudenschild C."/>
            <person name="Kitzman J."/>
            <person name="Nakayama T."/>
            <person name="Izutsu Y."/>
            <person name="Robert J."/>
            <person name="Fortriede J."/>
            <person name="Burns K."/>
            <person name="Lotay V."/>
            <person name="Karimi K."/>
            <person name="Yasuoka Y."/>
            <person name="Dichmann D.S."/>
            <person name="Flajnik M.F."/>
            <person name="Houston D.W."/>
            <person name="Shendure J."/>
            <person name="DuPasquier L."/>
            <person name="Vize P.D."/>
            <person name="Zorn A.M."/>
            <person name="Ito M."/>
            <person name="Marcotte E.M."/>
            <person name="Wallingford J.B."/>
            <person name="Ito Y."/>
            <person name="Asashima M."/>
            <person name="Ueno N."/>
            <person name="Matsuda Y."/>
            <person name="Veenstra G.J."/>
            <person name="Fujiyama A."/>
            <person name="Harland R.M."/>
            <person name="Taira M."/>
            <person name="Rokhsar D.S."/>
        </authorList>
    </citation>
    <scope>NUCLEOTIDE SEQUENCE [LARGE SCALE GENOMIC DNA]</scope>
    <source>
        <strain evidence="2">J</strain>
    </source>
</reference>